<proteinExistence type="predicted"/>
<name>A0ACB8Y6Q2_ARCLA</name>
<reference evidence="1 2" key="2">
    <citation type="journal article" date="2022" name="Mol. Ecol. Resour.">
        <title>The genomes of chicory, endive, great burdock and yacon provide insights into Asteraceae paleo-polyploidization history and plant inulin production.</title>
        <authorList>
            <person name="Fan W."/>
            <person name="Wang S."/>
            <person name="Wang H."/>
            <person name="Wang A."/>
            <person name="Jiang F."/>
            <person name="Liu H."/>
            <person name="Zhao H."/>
            <person name="Xu D."/>
            <person name="Zhang Y."/>
        </authorList>
    </citation>
    <scope>NUCLEOTIDE SEQUENCE [LARGE SCALE GENOMIC DNA]</scope>
    <source>
        <strain evidence="2">cv. Niubang</strain>
    </source>
</reference>
<protein>
    <submittedName>
        <fullName evidence="1">Uncharacterized protein</fullName>
    </submittedName>
</protein>
<keyword evidence="2" id="KW-1185">Reference proteome</keyword>
<evidence type="ECO:0000313" key="2">
    <source>
        <dbReference type="Proteomes" id="UP001055879"/>
    </source>
</evidence>
<reference evidence="2" key="1">
    <citation type="journal article" date="2022" name="Mol. Ecol. Resour.">
        <title>The genomes of chicory, endive, great burdock and yacon provide insights into Asteraceae palaeo-polyploidization history and plant inulin production.</title>
        <authorList>
            <person name="Fan W."/>
            <person name="Wang S."/>
            <person name="Wang H."/>
            <person name="Wang A."/>
            <person name="Jiang F."/>
            <person name="Liu H."/>
            <person name="Zhao H."/>
            <person name="Xu D."/>
            <person name="Zhang Y."/>
        </authorList>
    </citation>
    <scope>NUCLEOTIDE SEQUENCE [LARGE SCALE GENOMIC DNA]</scope>
    <source>
        <strain evidence="2">cv. Niubang</strain>
    </source>
</reference>
<comment type="caution">
    <text evidence="1">The sequence shown here is derived from an EMBL/GenBank/DDBJ whole genome shotgun (WGS) entry which is preliminary data.</text>
</comment>
<organism evidence="1 2">
    <name type="scientific">Arctium lappa</name>
    <name type="common">Greater burdock</name>
    <name type="synonym">Lappa major</name>
    <dbReference type="NCBI Taxonomy" id="4217"/>
    <lineage>
        <taxon>Eukaryota</taxon>
        <taxon>Viridiplantae</taxon>
        <taxon>Streptophyta</taxon>
        <taxon>Embryophyta</taxon>
        <taxon>Tracheophyta</taxon>
        <taxon>Spermatophyta</taxon>
        <taxon>Magnoliopsida</taxon>
        <taxon>eudicotyledons</taxon>
        <taxon>Gunneridae</taxon>
        <taxon>Pentapetalae</taxon>
        <taxon>asterids</taxon>
        <taxon>campanulids</taxon>
        <taxon>Asterales</taxon>
        <taxon>Asteraceae</taxon>
        <taxon>Carduoideae</taxon>
        <taxon>Cardueae</taxon>
        <taxon>Arctiinae</taxon>
        <taxon>Arctium</taxon>
    </lineage>
</organism>
<sequence>MKVAALKHRRMYNGILRFLVASIALVPYSGVVELSRAVIINITIFGAKDISALIISKGFRLKVVDNDGYKVNLLNCA</sequence>
<dbReference type="EMBL" id="CM042060">
    <property type="protein sequence ID" value="KAI3679069.1"/>
    <property type="molecule type" value="Genomic_DNA"/>
</dbReference>
<gene>
    <name evidence="1" type="ORF">L6452_38376</name>
</gene>
<evidence type="ECO:0000313" key="1">
    <source>
        <dbReference type="EMBL" id="KAI3679069.1"/>
    </source>
</evidence>
<accession>A0ACB8Y6Q2</accession>
<dbReference type="Proteomes" id="UP001055879">
    <property type="component" value="Linkage Group LG14"/>
</dbReference>